<organism evidence="1 2">
    <name type="scientific">Dichanthelium oligosanthes</name>
    <dbReference type="NCBI Taxonomy" id="888268"/>
    <lineage>
        <taxon>Eukaryota</taxon>
        <taxon>Viridiplantae</taxon>
        <taxon>Streptophyta</taxon>
        <taxon>Embryophyta</taxon>
        <taxon>Tracheophyta</taxon>
        <taxon>Spermatophyta</taxon>
        <taxon>Magnoliopsida</taxon>
        <taxon>Liliopsida</taxon>
        <taxon>Poales</taxon>
        <taxon>Poaceae</taxon>
        <taxon>PACMAD clade</taxon>
        <taxon>Panicoideae</taxon>
        <taxon>Panicodae</taxon>
        <taxon>Paniceae</taxon>
        <taxon>Dichantheliinae</taxon>
        <taxon>Dichanthelium</taxon>
    </lineage>
</organism>
<dbReference type="EMBL" id="LWDX02000873">
    <property type="protein sequence ID" value="OEL38690.1"/>
    <property type="molecule type" value="Genomic_DNA"/>
</dbReference>
<accession>A0A1E5WNF6</accession>
<dbReference type="AlphaFoldDB" id="A0A1E5WNF6"/>
<gene>
    <name evidence="1" type="ORF">BAE44_0000290</name>
</gene>
<protein>
    <submittedName>
        <fullName evidence="1">Uncharacterized protein</fullName>
    </submittedName>
</protein>
<name>A0A1E5WNF6_9POAL</name>
<dbReference type="PANTHER" id="PTHR33186:SF18">
    <property type="entry name" value="OS10G0136150 PROTEIN"/>
    <property type="match status" value="1"/>
</dbReference>
<comment type="caution">
    <text evidence="1">The sequence shown here is derived from an EMBL/GenBank/DDBJ whole genome shotgun (WGS) entry which is preliminary data.</text>
</comment>
<evidence type="ECO:0000313" key="1">
    <source>
        <dbReference type="EMBL" id="OEL38690.1"/>
    </source>
</evidence>
<dbReference type="PANTHER" id="PTHR33186">
    <property type="entry name" value="OS10G0136150 PROTEIN-RELATED"/>
    <property type="match status" value="1"/>
</dbReference>
<sequence length="122" mass="13780">MMESSQIPSDVDFRPSILVNDILYWPLKSKRNVHIMKTEDGGLGLAAVTKFNLRLWACGRPPVRILTLIEDDDLVFIWTKTGVFVVQLKTMKQKIVFEADVSATVYPYTGVVERGHENVAAE</sequence>
<dbReference type="Proteomes" id="UP000095767">
    <property type="component" value="Unassembled WGS sequence"/>
</dbReference>
<proteinExistence type="predicted"/>
<keyword evidence="2" id="KW-1185">Reference proteome</keyword>
<evidence type="ECO:0000313" key="2">
    <source>
        <dbReference type="Proteomes" id="UP000095767"/>
    </source>
</evidence>
<reference evidence="1 2" key="1">
    <citation type="submission" date="2016-09" db="EMBL/GenBank/DDBJ databases">
        <title>The draft genome of Dichanthelium oligosanthes: A C3 panicoid grass species.</title>
        <authorList>
            <person name="Studer A.J."/>
            <person name="Schnable J.C."/>
            <person name="Brutnell T.P."/>
        </authorList>
    </citation>
    <scope>NUCLEOTIDE SEQUENCE [LARGE SCALE GENOMIC DNA]</scope>
    <source>
        <strain evidence="2">cv. Kellogg 1175</strain>
        <tissue evidence="1">Leaf</tissue>
    </source>
</reference>